<keyword evidence="5" id="KW-0547">Nucleotide-binding</keyword>
<evidence type="ECO:0000256" key="7">
    <source>
        <dbReference type="ARBA" id="ARBA00022840"/>
    </source>
</evidence>
<dbReference type="Gene3D" id="1.10.510.10">
    <property type="entry name" value="Transferase(Phosphotransferase) domain 1"/>
    <property type="match status" value="1"/>
</dbReference>
<evidence type="ECO:0000256" key="1">
    <source>
        <dbReference type="ARBA" id="ARBA00010886"/>
    </source>
</evidence>
<dbReference type="Pfam" id="PF00069">
    <property type="entry name" value="Pkinase"/>
    <property type="match status" value="1"/>
</dbReference>
<name>A0AAN8QAY9_9TELE</name>
<evidence type="ECO:0000256" key="4">
    <source>
        <dbReference type="ARBA" id="ARBA00022679"/>
    </source>
</evidence>
<sequence length="497" mass="55476">MESYKKILCLGRGGSAEVFLMKHVESKRLHAVKRIQADDSRKRKTKEAILQEAEIIRRLNHPHIVTCSEALIDSNDGYIYIVMDYCDGGTLDDKVKERKTGDYFPEWMIMEWFVQVTMAVSYVHSAKILHRDIKTSNVLLTKRGVVKVGDFGISKIMTNTVDMARTCVGTPSYLSPEVCQDIPYSSKSDVWALGCLLYEICTLRPPFAASNLLSLLYKIIRGEYSPVPQTYSDSITSLVQILLCPVPEDRPSAGDILGMAYVREHLRETLGSVSSPVDESLAVTAEWKEDSSSARPLPLVPSYTGEEEEEEEKEDSTEPCPSDDEEIEGDVVSIGDLPCPSDDEEIEDDVVSIGQSDYSEDFDDDHSLSSIEEHREDEATSTPVNAVMEDVSMEANVTPEVEDPSEYPDDFEEEEEEDVMMVVHYARAALELPAEGDEGEEFQLRDAGGVAVTLKTLRDSCIMEGIGPSLYTEITEHFVNGLSPEDLQPHFKHMQGT</sequence>
<comment type="catalytic activity">
    <reaction evidence="8">
        <text>L-threonyl-[protein] + ATP = O-phospho-L-threonyl-[protein] + ADP + H(+)</text>
        <dbReference type="Rhea" id="RHEA:46608"/>
        <dbReference type="Rhea" id="RHEA-COMP:11060"/>
        <dbReference type="Rhea" id="RHEA-COMP:11605"/>
        <dbReference type="ChEBI" id="CHEBI:15378"/>
        <dbReference type="ChEBI" id="CHEBI:30013"/>
        <dbReference type="ChEBI" id="CHEBI:30616"/>
        <dbReference type="ChEBI" id="CHEBI:61977"/>
        <dbReference type="ChEBI" id="CHEBI:456216"/>
        <dbReference type="EC" id="2.7.11.1"/>
    </reaction>
</comment>
<proteinExistence type="inferred from homology"/>
<dbReference type="GO" id="GO:0005524">
    <property type="term" value="F:ATP binding"/>
    <property type="evidence" value="ECO:0007669"/>
    <property type="project" value="UniProtKB-KW"/>
</dbReference>
<comment type="similarity">
    <text evidence="1">Belongs to the protein kinase superfamily. NEK Ser/Thr protein kinase family. NIMA subfamily.</text>
</comment>
<feature type="compositionally biased region" description="Acidic residues" evidence="10">
    <location>
        <begin position="305"/>
        <end position="327"/>
    </location>
</feature>
<dbReference type="GO" id="GO:0004674">
    <property type="term" value="F:protein serine/threonine kinase activity"/>
    <property type="evidence" value="ECO:0007669"/>
    <property type="project" value="UniProtKB-KW"/>
</dbReference>
<keyword evidence="13" id="KW-1185">Reference proteome</keyword>
<keyword evidence="7" id="KW-0067">ATP-binding</keyword>
<dbReference type="PROSITE" id="PS50011">
    <property type="entry name" value="PROTEIN_KINASE_DOM"/>
    <property type="match status" value="1"/>
</dbReference>
<protein>
    <recommendedName>
        <fullName evidence="2">non-specific serine/threonine protein kinase</fullName>
        <ecNumber evidence="2">2.7.11.1</ecNumber>
    </recommendedName>
</protein>
<dbReference type="AlphaFoldDB" id="A0AAN8QAY9"/>
<dbReference type="Proteomes" id="UP001356427">
    <property type="component" value="Unassembled WGS sequence"/>
</dbReference>
<evidence type="ECO:0000256" key="8">
    <source>
        <dbReference type="ARBA" id="ARBA00047899"/>
    </source>
</evidence>
<dbReference type="EMBL" id="JAGTTL010000030">
    <property type="protein sequence ID" value="KAK6298054.1"/>
    <property type="molecule type" value="Genomic_DNA"/>
</dbReference>
<evidence type="ECO:0000256" key="9">
    <source>
        <dbReference type="ARBA" id="ARBA00048679"/>
    </source>
</evidence>
<evidence type="ECO:0000256" key="6">
    <source>
        <dbReference type="ARBA" id="ARBA00022777"/>
    </source>
</evidence>
<evidence type="ECO:0000313" key="13">
    <source>
        <dbReference type="Proteomes" id="UP001356427"/>
    </source>
</evidence>
<dbReference type="PANTHER" id="PTHR44899">
    <property type="entry name" value="CAMK FAMILY PROTEIN KINASE"/>
    <property type="match status" value="1"/>
</dbReference>
<comment type="caution">
    <text evidence="12">The sequence shown here is derived from an EMBL/GenBank/DDBJ whole genome shotgun (WGS) entry which is preliminary data.</text>
</comment>
<gene>
    <name evidence="12" type="ORF">J4Q44_G00311090</name>
</gene>
<evidence type="ECO:0000256" key="3">
    <source>
        <dbReference type="ARBA" id="ARBA00022527"/>
    </source>
</evidence>
<keyword evidence="3" id="KW-0723">Serine/threonine-protein kinase</keyword>
<evidence type="ECO:0000256" key="5">
    <source>
        <dbReference type="ARBA" id="ARBA00022741"/>
    </source>
</evidence>
<feature type="domain" description="Protein kinase" evidence="11">
    <location>
        <begin position="4"/>
        <end position="262"/>
    </location>
</feature>
<organism evidence="12 13">
    <name type="scientific">Coregonus suidteri</name>
    <dbReference type="NCBI Taxonomy" id="861788"/>
    <lineage>
        <taxon>Eukaryota</taxon>
        <taxon>Metazoa</taxon>
        <taxon>Chordata</taxon>
        <taxon>Craniata</taxon>
        <taxon>Vertebrata</taxon>
        <taxon>Euteleostomi</taxon>
        <taxon>Actinopterygii</taxon>
        <taxon>Neopterygii</taxon>
        <taxon>Teleostei</taxon>
        <taxon>Protacanthopterygii</taxon>
        <taxon>Salmoniformes</taxon>
        <taxon>Salmonidae</taxon>
        <taxon>Coregoninae</taxon>
        <taxon>Coregonus</taxon>
    </lineage>
</organism>
<accession>A0AAN8QAY9</accession>
<evidence type="ECO:0000256" key="2">
    <source>
        <dbReference type="ARBA" id="ARBA00012513"/>
    </source>
</evidence>
<dbReference type="PROSITE" id="PS00108">
    <property type="entry name" value="PROTEIN_KINASE_ST"/>
    <property type="match status" value="1"/>
</dbReference>
<dbReference type="EC" id="2.7.11.1" evidence="2"/>
<dbReference type="FunFam" id="1.10.510.10:FF:000571">
    <property type="entry name" value="Maternal embryonic leucine zipper kinase"/>
    <property type="match status" value="1"/>
</dbReference>
<dbReference type="SUPFAM" id="SSF56112">
    <property type="entry name" value="Protein kinase-like (PK-like)"/>
    <property type="match status" value="1"/>
</dbReference>
<dbReference type="PANTHER" id="PTHR44899:SF3">
    <property type="entry name" value="SERINE_THREONINE-PROTEIN KINASE NEK1"/>
    <property type="match status" value="1"/>
</dbReference>
<dbReference type="InterPro" id="IPR008271">
    <property type="entry name" value="Ser/Thr_kinase_AS"/>
</dbReference>
<comment type="catalytic activity">
    <reaction evidence="9">
        <text>L-seryl-[protein] + ATP = O-phospho-L-seryl-[protein] + ADP + H(+)</text>
        <dbReference type="Rhea" id="RHEA:17989"/>
        <dbReference type="Rhea" id="RHEA-COMP:9863"/>
        <dbReference type="Rhea" id="RHEA-COMP:11604"/>
        <dbReference type="ChEBI" id="CHEBI:15378"/>
        <dbReference type="ChEBI" id="CHEBI:29999"/>
        <dbReference type="ChEBI" id="CHEBI:30616"/>
        <dbReference type="ChEBI" id="CHEBI:83421"/>
        <dbReference type="ChEBI" id="CHEBI:456216"/>
        <dbReference type="EC" id="2.7.11.1"/>
    </reaction>
</comment>
<evidence type="ECO:0000256" key="10">
    <source>
        <dbReference type="SAM" id="MobiDB-lite"/>
    </source>
</evidence>
<evidence type="ECO:0000259" key="11">
    <source>
        <dbReference type="PROSITE" id="PS50011"/>
    </source>
</evidence>
<reference evidence="12 13" key="1">
    <citation type="submission" date="2021-04" db="EMBL/GenBank/DDBJ databases">
        <authorList>
            <person name="De Guttry C."/>
            <person name="Zahm M."/>
            <person name="Klopp C."/>
            <person name="Cabau C."/>
            <person name="Louis A."/>
            <person name="Berthelot C."/>
            <person name="Parey E."/>
            <person name="Roest Crollius H."/>
            <person name="Montfort J."/>
            <person name="Robinson-Rechavi M."/>
            <person name="Bucao C."/>
            <person name="Bouchez O."/>
            <person name="Gislard M."/>
            <person name="Lluch J."/>
            <person name="Milhes M."/>
            <person name="Lampietro C."/>
            <person name="Lopez Roques C."/>
            <person name="Donnadieu C."/>
            <person name="Braasch I."/>
            <person name="Desvignes T."/>
            <person name="Postlethwait J."/>
            <person name="Bobe J."/>
            <person name="Wedekind C."/>
            <person name="Guiguen Y."/>
        </authorList>
    </citation>
    <scope>NUCLEOTIDE SEQUENCE [LARGE SCALE GENOMIC DNA]</scope>
    <source>
        <strain evidence="12">Cs_M1</strain>
        <tissue evidence="12">Blood</tissue>
    </source>
</reference>
<dbReference type="CDD" id="cd08215">
    <property type="entry name" value="STKc_Nek"/>
    <property type="match status" value="1"/>
</dbReference>
<keyword evidence="4" id="KW-0808">Transferase</keyword>
<feature type="region of interest" description="Disordered" evidence="10">
    <location>
        <begin position="285"/>
        <end position="327"/>
    </location>
</feature>
<evidence type="ECO:0000313" key="12">
    <source>
        <dbReference type="EMBL" id="KAK6298054.1"/>
    </source>
</evidence>
<dbReference type="SMART" id="SM00220">
    <property type="entry name" value="S_TKc"/>
    <property type="match status" value="1"/>
</dbReference>
<dbReference type="InterPro" id="IPR011009">
    <property type="entry name" value="Kinase-like_dom_sf"/>
</dbReference>
<dbReference type="InterPro" id="IPR000719">
    <property type="entry name" value="Prot_kinase_dom"/>
</dbReference>
<dbReference type="InterPro" id="IPR051131">
    <property type="entry name" value="NEK_Ser/Thr_kinase_NIMA"/>
</dbReference>
<keyword evidence="6" id="KW-0418">Kinase</keyword>